<dbReference type="Proteomes" id="UP001501705">
    <property type="component" value="Unassembled WGS sequence"/>
</dbReference>
<dbReference type="InterPro" id="IPR021385">
    <property type="entry name" value="DUF3017"/>
</dbReference>
<feature type="transmembrane region" description="Helical" evidence="1">
    <location>
        <begin position="70"/>
        <end position="92"/>
    </location>
</feature>
<proteinExistence type="predicted"/>
<evidence type="ECO:0000313" key="2">
    <source>
        <dbReference type="EMBL" id="GAA1600770.1"/>
    </source>
</evidence>
<name>A0ABN2EB73_9ACTN</name>
<keyword evidence="1" id="KW-1133">Transmembrane helix</keyword>
<comment type="caution">
    <text evidence="2">The sequence shown here is derived from an EMBL/GenBank/DDBJ whole genome shotgun (WGS) entry which is preliminary data.</text>
</comment>
<evidence type="ECO:0000313" key="3">
    <source>
        <dbReference type="Proteomes" id="UP001501705"/>
    </source>
</evidence>
<keyword evidence="1" id="KW-0472">Membrane</keyword>
<gene>
    <name evidence="2" type="ORF">GCM10009804_66690</name>
</gene>
<dbReference type="Pfam" id="PF11222">
    <property type="entry name" value="DUF3017"/>
    <property type="match status" value="1"/>
</dbReference>
<keyword evidence="1" id="KW-0812">Transmembrane</keyword>
<reference evidence="2 3" key="1">
    <citation type="journal article" date="2019" name="Int. J. Syst. Evol. Microbiol.">
        <title>The Global Catalogue of Microorganisms (GCM) 10K type strain sequencing project: providing services to taxonomists for standard genome sequencing and annotation.</title>
        <authorList>
            <consortium name="The Broad Institute Genomics Platform"/>
            <consortium name="The Broad Institute Genome Sequencing Center for Infectious Disease"/>
            <person name="Wu L."/>
            <person name="Ma J."/>
        </authorList>
    </citation>
    <scope>NUCLEOTIDE SEQUENCE [LARGE SCALE GENOMIC DNA]</scope>
    <source>
        <strain evidence="2 3">JCM 15572</strain>
    </source>
</reference>
<dbReference type="EMBL" id="BAAAPH010000029">
    <property type="protein sequence ID" value="GAA1600770.1"/>
    <property type="molecule type" value="Genomic_DNA"/>
</dbReference>
<sequence length="94" mass="10041">MLMAGEVQRPARSSQWPLALTILVGLGGLVVLWFYNWRNGVLIFAGSVALAGLLRAALTDTAAGLLRVRGRMFDTTFLFLTAAAIALLGLLVPN</sequence>
<protein>
    <recommendedName>
        <fullName evidence="4">DUF3017 domain-containing protein</fullName>
    </recommendedName>
</protein>
<feature type="transmembrane region" description="Helical" evidence="1">
    <location>
        <begin position="16"/>
        <end position="35"/>
    </location>
</feature>
<evidence type="ECO:0008006" key="4">
    <source>
        <dbReference type="Google" id="ProtNLM"/>
    </source>
</evidence>
<evidence type="ECO:0000256" key="1">
    <source>
        <dbReference type="SAM" id="Phobius"/>
    </source>
</evidence>
<keyword evidence="3" id="KW-1185">Reference proteome</keyword>
<feature type="transmembrane region" description="Helical" evidence="1">
    <location>
        <begin position="41"/>
        <end position="58"/>
    </location>
</feature>
<organism evidence="2 3">
    <name type="scientific">Kribbella hippodromi</name>
    <dbReference type="NCBI Taxonomy" id="434347"/>
    <lineage>
        <taxon>Bacteria</taxon>
        <taxon>Bacillati</taxon>
        <taxon>Actinomycetota</taxon>
        <taxon>Actinomycetes</taxon>
        <taxon>Propionibacteriales</taxon>
        <taxon>Kribbellaceae</taxon>
        <taxon>Kribbella</taxon>
    </lineage>
</organism>
<accession>A0ABN2EB73</accession>